<sequence length="79" mass="9123">MGILTVRPQQEHEEALEAVGTFLQEKRASQTLLKSLMAYEPHCKEIARLKAALYKAEKERDEYKGKIERFKAAQLALFE</sequence>
<gene>
    <name evidence="2" type="ORF">XBKB1_2380046</name>
</gene>
<protein>
    <submittedName>
        <fullName evidence="2">Uncharacterized protein</fullName>
    </submittedName>
</protein>
<dbReference type="AlphaFoldDB" id="A0A077PIG2"/>
<organism evidence="2 3">
    <name type="scientific">Xenorhabdus bovienii str. kraussei Becker Underwood</name>
    <dbReference type="NCBI Taxonomy" id="1398204"/>
    <lineage>
        <taxon>Bacteria</taxon>
        <taxon>Pseudomonadati</taxon>
        <taxon>Pseudomonadota</taxon>
        <taxon>Gammaproteobacteria</taxon>
        <taxon>Enterobacterales</taxon>
        <taxon>Morganellaceae</taxon>
        <taxon>Xenorhabdus</taxon>
    </lineage>
</organism>
<evidence type="ECO:0000313" key="2">
    <source>
        <dbReference type="EMBL" id="CDH24130.1"/>
    </source>
</evidence>
<proteinExistence type="predicted"/>
<evidence type="ECO:0000313" key="3">
    <source>
        <dbReference type="Proteomes" id="UP000028493"/>
    </source>
</evidence>
<name>A0A077PIG2_XENBV</name>
<dbReference type="RefSeq" id="WP_038196541.1">
    <property type="nucleotide sequence ID" value="NZ_CAWLXS010000232.1"/>
</dbReference>
<accession>A0A077PIG2</accession>
<dbReference type="EMBL" id="CBSZ010000155">
    <property type="protein sequence ID" value="CDH24130.1"/>
    <property type="molecule type" value="Genomic_DNA"/>
</dbReference>
<dbReference type="Proteomes" id="UP000028493">
    <property type="component" value="Unassembled WGS sequence"/>
</dbReference>
<evidence type="ECO:0000256" key="1">
    <source>
        <dbReference type="SAM" id="Coils"/>
    </source>
</evidence>
<comment type="caution">
    <text evidence="2">The sequence shown here is derived from an EMBL/GenBank/DDBJ whole genome shotgun (WGS) entry which is preliminary data.</text>
</comment>
<dbReference type="HOGENOM" id="CLU_195422_0_0_6"/>
<feature type="coiled-coil region" evidence="1">
    <location>
        <begin position="46"/>
        <end position="73"/>
    </location>
</feature>
<keyword evidence="1" id="KW-0175">Coiled coil</keyword>
<reference evidence="2" key="1">
    <citation type="submission" date="2013-07" db="EMBL/GenBank/DDBJ databases">
        <title>Sub-species coevolution in mutualistic symbiosis.</title>
        <authorList>
            <person name="Murfin K."/>
            <person name="Klassen J."/>
            <person name="Lee M."/>
            <person name="Forst S."/>
            <person name="Stock P."/>
            <person name="Goodrich-Blair H."/>
        </authorList>
    </citation>
    <scope>NUCLEOTIDE SEQUENCE [LARGE SCALE GENOMIC DNA]</scope>
    <source>
        <strain evidence="2">Kraussei Becker Underwood</strain>
    </source>
</reference>